<evidence type="ECO:0000256" key="1">
    <source>
        <dbReference type="SAM" id="Phobius"/>
    </source>
</evidence>
<dbReference type="GeneID" id="95577127"/>
<proteinExistence type="predicted"/>
<dbReference type="Proteomes" id="UP001057738">
    <property type="component" value="Chromosome"/>
</dbReference>
<sequence>MTALLRYQAALLLRSQRWLAPCVAYAAFVAVGIRPGDPVLDSLGYAAAGLVPFAAWLVRICAGNEPGAARDCAAAAAGPVRAHAAVLLTGLLGALTAGALGAGTALLVCDPAGAAPAAAAVAGGLGTAVCALTGAAVGALSAGPVLRRRGHGVLSAALGSLLALVLEPSPAHGAVSALASAARSGSTPLPLTSLAVALALAAAAGAAACLAAERRG</sequence>
<name>A0ABY5Q4H1_9ACTN</name>
<protein>
    <submittedName>
        <fullName evidence="2">ABC transporter</fullName>
    </submittedName>
</protein>
<feature type="transmembrane region" description="Helical" evidence="1">
    <location>
        <begin position="83"/>
        <end position="108"/>
    </location>
</feature>
<keyword evidence="1" id="KW-0812">Transmembrane</keyword>
<feature type="transmembrane region" description="Helical" evidence="1">
    <location>
        <begin position="114"/>
        <end position="140"/>
    </location>
</feature>
<feature type="transmembrane region" description="Helical" evidence="1">
    <location>
        <begin position="152"/>
        <end position="171"/>
    </location>
</feature>
<accession>A0ABY5Q4H1</accession>
<reference evidence="2" key="1">
    <citation type="submission" date="2022-08" db="EMBL/GenBank/DDBJ databases">
        <authorList>
            <person name="Tian L."/>
        </authorList>
    </citation>
    <scope>NUCLEOTIDE SEQUENCE</scope>
    <source>
        <strain evidence="2">CM253</strain>
    </source>
</reference>
<keyword evidence="1" id="KW-1133">Transmembrane helix</keyword>
<organism evidence="2 3">
    <name type="scientific">Streptomyces yangpuensis</name>
    <dbReference type="NCBI Taxonomy" id="1648182"/>
    <lineage>
        <taxon>Bacteria</taxon>
        <taxon>Bacillati</taxon>
        <taxon>Actinomycetota</taxon>
        <taxon>Actinomycetes</taxon>
        <taxon>Kitasatosporales</taxon>
        <taxon>Streptomycetaceae</taxon>
        <taxon>Streptomyces</taxon>
    </lineage>
</organism>
<gene>
    <name evidence="2" type="ORF">NRK68_26770</name>
</gene>
<keyword evidence="3" id="KW-1185">Reference proteome</keyword>
<dbReference type="RefSeq" id="WP_257856980.1">
    <property type="nucleotide sequence ID" value="NZ_CP102514.1"/>
</dbReference>
<evidence type="ECO:0000313" key="2">
    <source>
        <dbReference type="EMBL" id="UUY50510.1"/>
    </source>
</evidence>
<feature type="transmembrane region" description="Helical" evidence="1">
    <location>
        <begin position="191"/>
        <end position="212"/>
    </location>
</feature>
<keyword evidence="1" id="KW-0472">Membrane</keyword>
<dbReference type="EMBL" id="CP102514">
    <property type="protein sequence ID" value="UUY50510.1"/>
    <property type="molecule type" value="Genomic_DNA"/>
</dbReference>
<evidence type="ECO:0000313" key="3">
    <source>
        <dbReference type="Proteomes" id="UP001057738"/>
    </source>
</evidence>